<dbReference type="RefSeq" id="WP_307258844.1">
    <property type="nucleotide sequence ID" value="NZ_JAUSUC010000074.1"/>
</dbReference>
<keyword evidence="1" id="KW-0812">Transmembrane</keyword>
<keyword evidence="1" id="KW-0472">Membrane</keyword>
<dbReference type="AlphaFoldDB" id="A0AAJ1T526"/>
<dbReference type="EMBL" id="JAUSUC010000074">
    <property type="protein sequence ID" value="MDQ0216761.1"/>
    <property type="molecule type" value="Genomic_DNA"/>
</dbReference>
<reference evidence="2" key="1">
    <citation type="submission" date="2023-07" db="EMBL/GenBank/DDBJ databases">
        <title>Genomic Encyclopedia of Type Strains, Phase IV (KMG-IV): sequencing the most valuable type-strain genomes for metagenomic binning, comparative biology and taxonomic classification.</title>
        <authorList>
            <person name="Goeker M."/>
        </authorList>
    </citation>
    <scope>NUCLEOTIDE SEQUENCE</scope>
    <source>
        <strain evidence="2">DSM 23947</strain>
    </source>
</reference>
<protein>
    <submittedName>
        <fullName evidence="2">Uncharacterized protein</fullName>
    </submittedName>
</protein>
<evidence type="ECO:0000313" key="2">
    <source>
        <dbReference type="EMBL" id="MDQ0216761.1"/>
    </source>
</evidence>
<sequence>MSNGVIAILAIVSAVIWIAVSREAIKPTKEINWRKMITLLSAGSLSAFVMTISLFQSLSF</sequence>
<feature type="transmembrane region" description="Helical" evidence="1">
    <location>
        <begin position="37"/>
        <end position="58"/>
    </location>
</feature>
<proteinExistence type="predicted"/>
<comment type="caution">
    <text evidence="2">The sequence shown here is derived from an EMBL/GenBank/DDBJ whole genome shotgun (WGS) entry which is preliminary data.</text>
</comment>
<gene>
    <name evidence="2" type="ORF">J2S13_003245</name>
</gene>
<dbReference type="Proteomes" id="UP001237207">
    <property type="component" value="Unassembled WGS sequence"/>
</dbReference>
<keyword evidence="1" id="KW-1133">Transmembrane helix</keyword>
<organism evidence="2 3">
    <name type="scientific">Oikeobacillus pervagus</name>
    <dbReference type="NCBI Taxonomy" id="1325931"/>
    <lineage>
        <taxon>Bacteria</taxon>
        <taxon>Bacillati</taxon>
        <taxon>Bacillota</taxon>
        <taxon>Bacilli</taxon>
        <taxon>Bacillales</taxon>
        <taxon>Bacillaceae</taxon>
        <taxon>Oikeobacillus</taxon>
    </lineage>
</organism>
<evidence type="ECO:0000313" key="3">
    <source>
        <dbReference type="Proteomes" id="UP001237207"/>
    </source>
</evidence>
<feature type="transmembrane region" description="Helical" evidence="1">
    <location>
        <begin position="6"/>
        <end position="25"/>
    </location>
</feature>
<evidence type="ECO:0000256" key="1">
    <source>
        <dbReference type="SAM" id="Phobius"/>
    </source>
</evidence>
<keyword evidence="3" id="KW-1185">Reference proteome</keyword>
<accession>A0AAJ1T526</accession>
<name>A0AAJ1T526_9BACI</name>